<protein>
    <recommendedName>
        <fullName evidence="3">Septum formation-related domain-containing protein</fullName>
    </recommendedName>
</protein>
<evidence type="ECO:0000259" key="3">
    <source>
        <dbReference type="Pfam" id="PF13845"/>
    </source>
</evidence>
<keyword evidence="2" id="KW-1133">Transmembrane helix</keyword>
<dbReference type="RefSeq" id="WP_007240303.1">
    <property type="nucleotide sequence ID" value="NZ_BAFB01000196.1"/>
</dbReference>
<accession>H5TRL1</accession>
<evidence type="ECO:0000313" key="5">
    <source>
        <dbReference type="Proteomes" id="UP000005038"/>
    </source>
</evidence>
<dbReference type="EMBL" id="BAFB01000196">
    <property type="protein sequence ID" value="GAB36119.1"/>
    <property type="molecule type" value="Genomic_DNA"/>
</dbReference>
<feature type="compositionally biased region" description="Pro residues" evidence="1">
    <location>
        <begin position="434"/>
        <end position="454"/>
    </location>
</feature>
<gene>
    <name evidence="4" type="ORF">GOOTI_196_00160</name>
</gene>
<feature type="domain" description="Septum formation-related" evidence="3">
    <location>
        <begin position="160"/>
        <end position="392"/>
    </location>
</feature>
<feature type="region of interest" description="Disordered" evidence="1">
    <location>
        <begin position="420"/>
        <end position="454"/>
    </location>
</feature>
<reference evidence="4" key="1">
    <citation type="submission" date="2012-02" db="EMBL/GenBank/DDBJ databases">
        <title>Whole genome shotgun sequence of Gordonia otitidis NBRC 100426.</title>
        <authorList>
            <person name="Yoshida I."/>
            <person name="Hosoyama A."/>
            <person name="Tsuchikane K."/>
            <person name="Katsumata H."/>
            <person name="Yamazaki S."/>
            <person name="Fujita N."/>
        </authorList>
    </citation>
    <scope>NUCLEOTIDE SEQUENCE [LARGE SCALE GENOMIC DNA]</scope>
    <source>
        <strain evidence="4">NBRC 100426</strain>
    </source>
</reference>
<name>H5TRL1_GORO1</name>
<dbReference type="AlphaFoldDB" id="H5TRL1"/>
<keyword evidence="5" id="KW-1185">Reference proteome</keyword>
<evidence type="ECO:0000256" key="1">
    <source>
        <dbReference type="SAM" id="MobiDB-lite"/>
    </source>
</evidence>
<keyword evidence="2" id="KW-0812">Transmembrane</keyword>
<feature type="compositionally biased region" description="Basic and acidic residues" evidence="1">
    <location>
        <begin position="35"/>
        <end position="46"/>
    </location>
</feature>
<dbReference type="InterPro" id="IPR026004">
    <property type="entry name" value="Septum_form"/>
</dbReference>
<feature type="compositionally biased region" description="Low complexity" evidence="1">
    <location>
        <begin position="69"/>
        <end position="86"/>
    </location>
</feature>
<organism evidence="4 5">
    <name type="scientific">Gordonia otitidis (strain DSM 44809 / CCUG 52243 / JCM 12355 / NBRC 100426 / IFM 10032)</name>
    <dbReference type="NCBI Taxonomy" id="1108044"/>
    <lineage>
        <taxon>Bacteria</taxon>
        <taxon>Bacillati</taxon>
        <taxon>Actinomycetota</taxon>
        <taxon>Actinomycetes</taxon>
        <taxon>Mycobacteriales</taxon>
        <taxon>Gordoniaceae</taxon>
        <taxon>Gordonia</taxon>
    </lineage>
</organism>
<sequence>MNDDPDKVSDADERPESAAAGKTPDVAGAESTTDDTAHTTDEREGVDLGGNPAGNDSADFRSVDSCPAGSDSVDSGSVDSFPAGSDSADDAGARSRRRGVSGTLAANPMRVVLAAVVIGALVAGGIAFTLGVFTDNGNVGTTDIGENERLTENAFTRSVAGDCLDWPDGQPGQPSKVGCDQPHRFEVAGPLNTAVLPGSEFGDSAAWPGAERFAAIRDEQCPVIVDDYLQGKLDPQGRYSVGMMYPSQAQWDKGARELRCGLQQTGKGGQPEQVTGRVLDNDQSFSWPPGTCIGIDQQTRRPTVPATVVGCSEPHAFQTTGIVDLSARFGNRTSGKPWPEIADQNKFLAGICPGQAQRFLGGKEKLDATTLNTQWSVISEPSWLAGSRKVVCYIGLPDRGGFATLVGDARQTLLINGKLPVPPPQAPPGRVLPTPVPLPPGIQPNPEEVPAPAG</sequence>
<comment type="caution">
    <text evidence="4">The sequence shown here is derived from an EMBL/GenBank/DDBJ whole genome shotgun (WGS) entry which is preliminary data.</text>
</comment>
<proteinExistence type="predicted"/>
<evidence type="ECO:0000256" key="2">
    <source>
        <dbReference type="SAM" id="Phobius"/>
    </source>
</evidence>
<evidence type="ECO:0000313" key="4">
    <source>
        <dbReference type="EMBL" id="GAB36119.1"/>
    </source>
</evidence>
<dbReference type="STRING" id="1108044.GOOTI_196_00160"/>
<feature type="compositionally biased region" description="Basic and acidic residues" evidence="1">
    <location>
        <begin position="1"/>
        <end position="16"/>
    </location>
</feature>
<feature type="region of interest" description="Disordered" evidence="1">
    <location>
        <begin position="1"/>
        <end position="96"/>
    </location>
</feature>
<feature type="transmembrane region" description="Helical" evidence="2">
    <location>
        <begin position="111"/>
        <end position="133"/>
    </location>
</feature>
<dbReference type="Proteomes" id="UP000005038">
    <property type="component" value="Unassembled WGS sequence"/>
</dbReference>
<dbReference type="Pfam" id="PF13845">
    <property type="entry name" value="Septum_form"/>
    <property type="match status" value="1"/>
</dbReference>
<keyword evidence="2" id="KW-0472">Membrane</keyword>